<dbReference type="CDD" id="cd06530">
    <property type="entry name" value="S26_SPase_I"/>
    <property type="match status" value="1"/>
</dbReference>
<dbReference type="Pfam" id="PF10502">
    <property type="entry name" value="Peptidase_S26"/>
    <property type="match status" value="1"/>
</dbReference>
<evidence type="ECO:0000256" key="2">
    <source>
        <dbReference type="ARBA" id="ARBA00004401"/>
    </source>
</evidence>
<reference evidence="9 10" key="1">
    <citation type="submission" date="2016-10" db="EMBL/GenBank/DDBJ databases">
        <authorList>
            <person name="Varghese N."/>
            <person name="Submissions S."/>
        </authorList>
    </citation>
    <scope>NUCLEOTIDE SEQUENCE [LARGE SCALE GENOMIC DNA]</scope>
    <source>
        <strain evidence="9 10">IAM 15147</strain>
    </source>
</reference>
<dbReference type="InterPro" id="IPR036286">
    <property type="entry name" value="LexA/Signal_pep-like_sf"/>
</dbReference>
<keyword evidence="7" id="KW-1133">Transmembrane helix</keyword>
<keyword evidence="7" id="KW-0812">Transmembrane</keyword>
<comment type="caution">
    <text evidence="9">The sequence shown here is derived from an EMBL/GenBank/DDBJ whole genome shotgun (WGS) entry which is preliminary data.</text>
</comment>
<evidence type="ECO:0000259" key="8">
    <source>
        <dbReference type="Pfam" id="PF10502"/>
    </source>
</evidence>
<protein>
    <recommendedName>
        <fullName evidence="4 7">Signal peptidase I</fullName>
        <ecNumber evidence="4 7">3.4.21.89</ecNumber>
    </recommendedName>
</protein>
<dbReference type="SUPFAM" id="SSF51306">
    <property type="entry name" value="LexA/Signal peptidase"/>
    <property type="match status" value="1"/>
</dbReference>
<dbReference type="GO" id="GO:0006465">
    <property type="term" value="P:signal peptide processing"/>
    <property type="evidence" value="ECO:0007669"/>
    <property type="project" value="InterPro"/>
</dbReference>
<evidence type="ECO:0000256" key="7">
    <source>
        <dbReference type="RuleBase" id="RU362042"/>
    </source>
</evidence>
<dbReference type="GO" id="GO:0009003">
    <property type="term" value="F:signal peptidase activity"/>
    <property type="evidence" value="ECO:0007669"/>
    <property type="project" value="UniProtKB-EC"/>
</dbReference>
<keyword evidence="7" id="KW-0645">Protease</keyword>
<dbReference type="PANTHER" id="PTHR43390">
    <property type="entry name" value="SIGNAL PEPTIDASE I"/>
    <property type="match status" value="1"/>
</dbReference>
<dbReference type="InterPro" id="IPR019533">
    <property type="entry name" value="Peptidase_S26"/>
</dbReference>
<evidence type="ECO:0000256" key="5">
    <source>
        <dbReference type="ARBA" id="ARBA00022801"/>
    </source>
</evidence>
<feature type="transmembrane region" description="Helical" evidence="7">
    <location>
        <begin position="12"/>
        <end position="32"/>
    </location>
</feature>
<keyword evidence="10" id="KW-1185">Reference proteome</keyword>
<dbReference type="InterPro" id="IPR000223">
    <property type="entry name" value="Pept_S26A_signal_pept_1"/>
</dbReference>
<comment type="subcellular location">
    <subcellularLocation>
        <location evidence="2">Cell membrane</location>
        <topology evidence="2">Single-pass type II membrane protein</topology>
    </subcellularLocation>
    <subcellularLocation>
        <location evidence="7">Membrane</location>
        <topology evidence="7">Single-pass type II membrane protein</topology>
    </subcellularLocation>
</comment>
<comment type="similarity">
    <text evidence="3 7">Belongs to the peptidase S26 family.</text>
</comment>
<dbReference type="PRINTS" id="PR00727">
    <property type="entry name" value="LEADERPTASE"/>
</dbReference>
<evidence type="ECO:0000313" key="9">
    <source>
        <dbReference type="EMBL" id="SFS09388.1"/>
    </source>
</evidence>
<evidence type="ECO:0000313" key="10">
    <source>
        <dbReference type="Proteomes" id="UP000198506"/>
    </source>
</evidence>
<dbReference type="GO" id="GO:0004252">
    <property type="term" value="F:serine-type endopeptidase activity"/>
    <property type="evidence" value="ECO:0007669"/>
    <property type="project" value="InterPro"/>
</dbReference>
<dbReference type="AlphaFoldDB" id="A0AA94HM17"/>
<dbReference type="GO" id="GO:0005886">
    <property type="term" value="C:plasma membrane"/>
    <property type="evidence" value="ECO:0007669"/>
    <property type="project" value="UniProtKB-SubCell"/>
</dbReference>
<evidence type="ECO:0000256" key="4">
    <source>
        <dbReference type="ARBA" id="ARBA00013208"/>
    </source>
</evidence>
<dbReference type="NCBIfam" id="TIGR02227">
    <property type="entry name" value="sigpep_I_bact"/>
    <property type="match status" value="1"/>
</dbReference>
<gene>
    <name evidence="9" type="ORF">SAMN04487783_1251</name>
</gene>
<dbReference type="PROSITE" id="PS00761">
    <property type="entry name" value="SPASE_I_3"/>
    <property type="match status" value="1"/>
</dbReference>
<dbReference type="EC" id="3.4.21.89" evidence="4 7"/>
<dbReference type="InterPro" id="IPR019758">
    <property type="entry name" value="Pept_S26A_signal_pept_1_CS"/>
</dbReference>
<feature type="active site" evidence="6">
    <location>
        <position position="84"/>
    </location>
</feature>
<comment type="catalytic activity">
    <reaction evidence="1 7">
        <text>Cleavage of hydrophobic, N-terminal signal or leader sequences from secreted and periplasmic proteins.</text>
        <dbReference type="EC" id="3.4.21.89"/>
    </reaction>
</comment>
<evidence type="ECO:0000256" key="1">
    <source>
        <dbReference type="ARBA" id="ARBA00000677"/>
    </source>
</evidence>
<dbReference type="Proteomes" id="UP000198506">
    <property type="component" value="Unassembled WGS sequence"/>
</dbReference>
<dbReference type="RefSeq" id="WP_092916968.1">
    <property type="nucleotide sequence ID" value="NZ_FOZN01000002.1"/>
</dbReference>
<evidence type="ECO:0000256" key="6">
    <source>
        <dbReference type="PIRSR" id="PIRSR600223-1"/>
    </source>
</evidence>
<accession>A0AA94HM17</accession>
<keyword evidence="5 7" id="KW-0378">Hydrolase</keyword>
<evidence type="ECO:0000256" key="3">
    <source>
        <dbReference type="ARBA" id="ARBA00009370"/>
    </source>
</evidence>
<feature type="active site" evidence="6">
    <location>
        <position position="42"/>
    </location>
</feature>
<feature type="domain" description="Peptidase S26" evidence="8">
    <location>
        <begin position="15"/>
        <end position="161"/>
    </location>
</feature>
<dbReference type="Gene3D" id="2.10.109.10">
    <property type="entry name" value="Umud Fragment, subunit A"/>
    <property type="match status" value="1"/>
</dbReference>
<keyword evidence="7" id="KW-0472">Membrane</keyword>
<sequence>MGRRTLSTSTPVRITAAVLLGAVAVVGLRLWVMEPLTVSSDSMEPTVMQGSTVLVSRWQPPPVGADPGQLVVFRSPEDGHSMLKRVVAVAGQTVAVQDGVLYVDGVAVREPYVDHGHVDGTFFGRLRVPADHVFVLGDNREFSTDSRDFGPVPLEAVIGAVLWTG</sequence>
<dbReference type="PANTHER" id="PTHR43390:SF1">
    <property type="entry name" value="CHLOROPLAST PROCESSING PEPTIDASE"/>
    <property type="match status" value="1"/>
</dbReference>
<proteinExistence type="inferred from homology"/>
<dbReference type="EMBL" id="FOZN01000002">
    <property type="protein sequence ID" value="SFS09388.1"/>
    <property type="molecule type" value="Genomic_DNA"/>
</dbReference>
<name>A0AA94HM17_9MICO</name>
<organism evidence="9 10">
    <name type="scientific">Agrococcus baldri</name>
    <dbReference type="NCBI Taxonomy" id="153730"/>
    <lineage>
        <taxon>Bacteria</taxon>
        <taxon>Bacillati</taxon>
        <taxon>Actinomycetota</taxon>
        <taxon>Actinomycetes</taxon>
        <taxon>Micrococcales</taxon>
        <taxon>Microbacteriaceae</taxon>
        <taxon>Agrococcus</taxon>
    </lineage>
</organism>